<feature type="compositionally biased region" description="Polar residues" evidence="1">
    <location>
        <begin position="213"/>
        <end position="227"/>
    </location>
</feature>
<gene>
    <name evidence="3" type="ORF">CSSPTR1EN2_LOCUS5633</name>
</gene>
<name>A0ABP0TN91_9BRYO</name>
<evidence type="ECO:0000313" key="3">
    <source>
        <dbReference type="EMBL" id="CAK9200890.1"/>
    </source>
</evidence>
<evidence type="ECO:0000256" key="1">
    <source>
        <dbReference type="SAM" id="MobiDB-lite"/>
    </source>
</evidence>
<sequence length="424" mass="46209">MCKGGTENGGGAVRRSSFFRPPSYLECAETLREAAQHIVSPQNPFHLPEIMMETDWEEVTMLQEEDQEEEDQEEEDQEEDQDQEVTTVGSRRRDAIPPAAADPLFLFAATTPHASWFDVRVVYVRVSACCCSEDVAPEALSLRFPPRNIGTALELNGGRISPSEEAVLVLRRDRVDPESAEATYLSTDYVRTNGPLSFQVFFKDEALVGGTLEQQQQSSDEANSPVEQQGDDSGGCKSTTLVKSIGVVRRPWSLDCTCVVGQAGCVFSKTRLNDYSSFLSSSLLPAMEVCLVGRHLGTPVILSQTVHLTAARRRSNRQTNTLHVIPEAEELGKLGSLMMIDELALRTNSSSFRDLTDKVAAGQGYGLEGGGYEDGDDGQMTWFNTGVRVGVGLGLGMCLGVGIGVGLIARTFHATSRTLRKGFI</sequence>
<organism evidence="3 4">
    <name type="scientific">Sphagnum troendelagicum</name>
    <dbReference type="NCBI Taxonomy" id="128251"/>
    <lineage>
        <taxon>Eukaryota</taxon>
        <taxon>Viridiplantae</taxon>
        <taxon>Streptophyta</taxon>
        <taxon>Embryophyta</taxon>
        <taxon>Bryophyta</taxon>
        <taxon>Sphagnophytina</taxon>
        <taxon>Sphagnopsida</taxon>
        <taxon>Sphagnales</taxon>
        <taxon>Sphagnaceae</taxon>
        <taxon>Sphagnum</taxon>
    </lineage>
</organism>
<feature type="region of interest" description="Disordered" evidence="1">
    <location>
        <begin position="63"/>
        <end position="94"/>
    </location>
</feature>
<reference evidence="3" key="1">
    <citation type="submission" date="2024-02" db="EMBL/GenBank/DDBJ databases">
        <authorList>
            <consortium name="ELIXIR-Norway"/>
            <consortium name="Elixir Norway"/>
        </authorList>
    </citation>
    <scope>NUCLEOTIDE SEQUENCE</scope>
</reference>
<dbReference type="PANTHER" id="PTHR37244">
    <property type="entry name" value="NADP-SPECIFIC GLUTAMATE DEHYDROGENASE"/>
    <property type="match status" value="1"/>
</dbReference>
<proteinExistence type="predicted"/>
<keyword evidence="4" id="KW-1185">Reference proteome</keyword>
<feature type="compositionally biased region" description="Acidic residues" evidence="1">
    <location>
        <begin position="63"/>
        <end position="83"/>
    </location>
</feature>
<evidence type="ECO:0000256" key="2">
    <source>
        <dbReference type="SAM" id="Phobius"/>
    </source>
</evidence>
<dbReference type="PANTHER" id="PTHR37244:SF1">
    <property type="entry name" value="NADP-SPECIFIC GLUTAMATE DEHYDROGENASE"/>
    <property type="match status" value="1"/>
</dbReference>
<accession>A0ABP0TN91</accession>
<dbReference type="Proteomes" id="UP001497512">
    <property type="component" value="Chromosome 13"/>
</dbReference>
<keyword evidence="2" id="KW-0472">Membrane</keyword>
<evidence type="ECO:0000313" key="4">
    <source>
        <dbReference type="Proteomes" id="UP001497512"/>
    </source>
</evidence>
<keyword evidence="2" id="KW-0812">Transmembrane</keyword>
<keyword evidence="2" id="KW-1133">Transmembrane helix</keyword>
<feature type="transmembrane region" description="Helical" evidence="2">
    <location>
        <begin position="389"/>
        <end position="412"/>
    </location>
</feature>
<dbReference type="EMBL" id="OZ019905">
    <property type="protein sequence ID" value="CAK9200890.1"/>
    <property type="molecule type" value="Genomic_DNA"/>
</dbReference>
<feature type="region of interest" description="Disordered" evidence="1">
    <location>
        <begin position="213"/>
        <end position="235"/>
    </location>
</feature>
<protein>
    <submittedName>
        <fullName evidence="3">Uncharacterized protein</fullName>
    </submittedName>
</protein>